<accession>A0A1M5K7H3</accession>
<dbReference type="InterPro" id="IPR006665">
    <property type="entry name" value="OmpA-like"/>
</dbReference>
<dbReference type="Pfam" id="PF13677">
    <property type="entry name" value="MotB_plug"/>
    <property type="match status" value="1"/>
</dbReference>
<dbReference type="RefSeq" id="WP_072893221.1">
    <property type="nucleotide sequence ID" value="NZ_FQWZ01000001.1"/>
</dbReference>
<dbReference type="AlphaFoldDB" id="A0A1M5K7H3"/>
<evidence type="ECO:0000256" key="3">
    <source>
        <dbReference type="ARBA" id="ARBA00022475"/>
    </source>
</evidence>
<keyword evidence="12" id="KW-1185">Reference proteome</keyword>
<dbReference type="PANTHER" id="PTHR30329:SF20">
    <property type="entry name" value="EXPORTED PROTEIN"/>
    <property type="match status" value="1"/>
</dbReference>
<organism evidence="11 12">
    <name type="scientific">Hydrocarboniphaga daqingensis</name>
    <dbReference type="NCBI Taxonomy" id="490188"/>
    <lineage>
        <taxon>Bacteria</taxon>
        <taxon>Pseudomonadati</taxon>
        <taxon>Pseudomonadota</taxon>
        <taxon>Gammaproteobacteria</taxon>
        <taxon>Nevskiales</taxon>
        <taxon>Nevskiaceae</taxon>
        <taxon>Hydrocarboniphaga</taxon>
    </lineage>
</organism>
<dbReference type="STRING" id="490188.SAMN04488068_0401"/>
<dbReference type="EMBL" id="FQWZ01000001">
    <property type="protein sequence ID" value="SHG48737.1"/>
    <property type="molecule type" value="Genomic_DNA"/>
</dbReference>
<gene>
    <name evidence="11" type="ORF">SAMN04488068_0401</name>
</gene>
<evidence type="ECO:0000256" key="8">
    <source>
        <dbReference type="SAM" id="MobiDB-lite"/>
    </source>
</evidence>
<comment type="similarity">
    <text evidence="2">Belongs to the MotB family.</text>
</comment>
<keyword evidence="6 7" id="KW-0472">Membrane</keyword>
<feature type="transmembrane region" description="Helical" evidence="9">
    <location>
        <begin position="17"/>
        <end position="37"/>
    </location>
</feature>
<evidence type="ECO:0000313" key="12">
    <source>
        <dbReference type="Proteomes" id="UP000199758"/>
    </source>
</evidence>
<dbReference type="OrthoDB" id="9815217at2"/>
<dbReference type="InterPro" id="IPR025713">
    <property type="entry name" value="MotB-like_N_dom"/>
</dbReference>
<evidence type="ECO:0000256" key="7">
    <source>
        <dbReference type="PROSITE-ProRule" id="PRU00473"/>
    </source>
</evidence>
<evidence type="ECO:0000256" key="6">
    <source>
        <dbReference type="ARBA" id="ARBA00023136"/>
    </source>
</evidence>
<evidence type="ECO:0000256" key="2">
    <source>
        <dbReference type="ARBA" id="ARBA00008914"/>
    </source>
</evidence>
<evidence type="ECO:0000256" key="5">
    <source>
        <dbReference type="ARBA" id="ARBA00022989"/>
    </source>
</evidence>
<keyword evidence="3" id="KW-1003">Cell membrane</keyword>
<feature type="region of interest" description="Disordered" evidence="8">
    <location>
        <begin position="60"/>
        <end position="100"/>
    </location>
</feature>
<evidence type="ECO:0000256" key="9">
    <source>
        <dbReference type="SAM" id="Phobius"/>
    </source>
</evidence>
<dbReference type="NCBIfam" id="NF006541">
    <property type="entry name" value="PRK09038.1"/>
    <property type="match status" value="1"/>
</dbReference>
<dbReference type="Pfam" id="PF00691">
    <property type="entry name" value="OmpA"/>
    <property type="match status" value="1"/>
</dbReference>
<evidence type="ECO:0000313" key="11">
    <source>
        <dbReference type="EMBL" id="SHG48737.1"/>
    </source>
</evidence>
<reference evidence="11 12" key="1">
    <citation type="submission" date="2016-11" db="EMBL/GenBank/DDBJ databases">
        <authorList>
            <person name="Jaros S."/>
            <person name="Januszkiewicz K."/>
            <person name="Wedrychowicz H."/>
        </authorList>
    </citation>
    <scope>NUCLEOTIDE SEQUENCE [LARGE SCALE GENOMIC DNA]</scope>
    <source>
        <strain evidence="11 12">CGMCC 1.7049</strain>
    </source>
</reference>
<keyword evidence="5 9" id="KW-1133">Transmembrane helix</keyword>
<dbReference type="SUPFAM" id="SSF103088">
    <property type="entry name" value="OmpA-like"/>
    <property type="match status" value="1"/>
</dbReference>
<evidence type="ECO:0000256" key="4">
    <source>
        <dbReference type="ARBA" id="ARBA00022692"/>
    </source>
</evidence>
<dbReference type="InterPro" id="IPR036737">
    <property type="entry name" value="OmpA-like_sf"/>
</dbReference>
<evidence type="ECO:0000259" key="10">
    <source>
        <dbReference type="PROSITE" id="PS51123"/>
    </source>
</evidence>
<proteinExistence type="inferred from homology"/>
<feature type="region of interest" description="Disordered" evidence="8">
    <location>
        <begin position="113"/>
        <end position="141"/>
    </location>
</feature>
<evidence type="ECO:0000256" key="1">
    <source>
        <dbReference type="ARBA" id="ARBA00004162"/>
    </source>
</evidence>
<dbReference type="Gene3D" id="3.30.1330.60">
    <property type="entry name" value="OmpA-like domain"/>
    <property type="match status" value="1"/>
</dbReference>
<sequence length="345" mass="36242">MARKQAHEDHVNHEAWAIPYGDMLVLLLALFVVMYAVSSVNEGKYRVLADSLQAEFSGAPRSVKPVQIGGKQTGSEPDSRSSVMRQRAAQTAGGPMARRADATQTIRERLPMPLRPAAQPLKPPSQSGSGYGNGNGPAMSERRALQKMGDEIEDALGTLVKQNLVRVRASEDTLEVEIRADILFPSGSSQFVGQASGLLGRVADILKRFPNPMRVEGHTDAIPIATSVFPSNWELSSARAASVVHLFVREGIEPERLSVAGYGQYRPAASNDSVEGRNRNRRVVVVVLARNNEAIPEIGALAGNSGDAAAAPSALPAAATAGTTAAAPTAVAASPASVTAAAKAP</sequence>
<dbReference type="Proteomes" id="UP000199758">
    <property type="component" value="Unassembled WGS sequence"/>
</dbReference>
<dbReference type="GO" id="GO:0005886">
    <property type="term" value="C:plasma membrane"/>
    <property type="evidence" value="ECO:0007669"/>
    <property type="project" value="UniProtKB-SubCell"/>
</dbReference>
<name>A0A1M5K7H3_9GAMM</name>
<dbReference type="CDD" id="cd07185">
    <property type="entry name" value="OmpA_C-like"/>
    <property type="match status" value="1"/>
</dbReference>
<dbReference type="PROSITE" id="PS51123">
    <property type="entry name" value="OMPA_2"/>
    <property type="match status" value="1"/>
</dbReference>
<protein>
    <submittedName>
        <fullName evidence="11">Chemotaxis protein MotB</fullName>
    </submittedName>
</protein>
<comment type="subcellular location">
    <subcellularLocation>
        <location evidence="1">Cell membrane</location>
        <topology evidence="1">Single-pass membrane protein</topology>
    </subcellularLocation>
</comment>
<dbReference type="PANTHER" id="PTHR30329">
    <property type="entry name" value="STATOR ELEMENT OF FLAGELLAR MOTOR COMPLEX"/>
    <property type="match status" value="1"/>
</dbReference>
<keyword evidence="4 9" id="KW-0812">Transmembrane</keyword>
<dbReference type="InterPro" id="IPR050330">
    <property type="entry name" value="Bact_OuterMem_StrucFunc"/>
</dbReference>
<feature type="compositionally biased region" description="Polar residues" evidence="8">
    <location>
        <begin position="73"/>
        <end position="84"/>
    </location>
</feature>
<feature type="domain" description="OmpA-like" evidence="10">
    <location>
        <begin position="171"/>
        <end position="291"/>
    </location>
</feature>
<dbReference type="PRINTS" id="PR01023">
    <property type="entry name" value="NAFLGMOTY"/>
</dbReference>